<dbReference type="RefSeq" id="WP_019034289.1">
    <property type="nucleotide sequence ID" value="NZ_CAMUOS010000007.1"/>
</dbReference>
<dbReference type="STRING" id="1122949.GCA_000378725_00258"/>
<protein>
    <submittedName>
        <fullName evidence="3">CAAX amino terminal protease self- immunity</fullName>
    </submittedName>
</protein>
<keyword evidence="1" id="KW-0812">Transmembrane</keyword>
<gene>
    <name evidence="3" type="ORF">NCTC13149_00187</name>
</gene>
<feature type="transmembrane region" description="Helical" evidence="1">
    <location>
        <begin position="159"/>
        <end position="176"/>
    </location>
</feature>
<feature type="domain" description="CAAX prenyl protease 2/Lysostaphin resistance protein A-like" evidence="2">
    <location>
        <begin position="124"/>
        <end position="219"/>
    </location>
</feature>
<keyword evidence="3" id="KW-0645">Protease</keyword>
<keyword evidence="3" id="KW-0378">Hydrolase</keyword>
<evidence type="ECO:0000313" key="3">
    <source>
        <dbReference type="EMBL" id="SUB56416.1"/>
    </source>
</evidence>
<feature type="transmembrane region" description="Helical" evidence="1">
    <location>
        <begin position="125"/>
        <end position="147"/>
    </location>
</feature>
<organism evidence="3 4">
    <name type="scientific">Peptoniphilus lacrimalis</name>
    <dbReference type="NCBI Taxonomy" id="33031"/>
    <lineage>
        <taxon>Bacteria</taxon>
        <taxon>Bacillati</taxon>
        <taxon>Bacillota</taxon>
        <taxon>Tissierellia</taxon>
        <taxon>Tissierellales</taxon>
        <taxon>Peptoniphilaceae</taxon>
        <taxon>Peptoniphilus</taxon>
    </lineage>
</organism>
<dbReference type="GO" id="GO:0080120">
    <property type="term" value="P:CAAX-box protein maturation"/>
    <property type="evidence" value="ECO:0007669"/>
    <property type="project" value="UniProtKB-ARBA"/>
</dbReference>
<proteinExistence type="predicted"/>
<accession>A0A379C494</accession>
<keyword evidence="1" id="KW-1133">Transmembrane helix</keyword>
<name>A0A379C494_9FIRM</name>
<evidence type="ECO:0000259" key="2">
    <source>
        <dbReference type="Pfam" id="PF02517"/>
    </source>
</evidence>
<dbReference type="GO" id="GO:0006508">
    <property type="term" value="P:proteolysis"/>
    <property type="evidence" value="ECO:0007669"/>
    <property type="project" value="UniProtKB-KW"/>
</dbReference>
<dbReference type="GO" id="GO:0004175">
    <property type="term" value="F:endopeptidase activity"/>
    <property type="evidence" value="ECO:0007669"/>
    <property type="project" value="UniProtKB-ARBA"/>
</dbReference>
<feature type="transmembrane region" description="Helical" evidence="1">
    <location>
        <begin position="208"/>
        <end position="227"/>
    </location>
</feature>
<feature type="transmembrane region" description="Helical" evidence="1">
    <location>
        <begin position="15"/>
        <end position="39"/>
    </location>
</feature>
<dbReference type="InterPro" id="IPR003675">
    <property type="entry name" value="Rce1/LyrA-like_dom"/>
</dbReference>
<dbReference type="Pfam" id="PF02517">
    <property type="entry name" value="Rce1-like"/>
    <property type="match status" value="1"/>
</dbReference>
<evidence type="ECO:0000313" key="4">
    <source>
        <dbReference type="Proteomes" id="UP000255517"/>
    </source>
</evidence>
<dbReference type="AlphaFoldDB" id="A0A379C494"/>
<dbReference type="EMBL" id="UGSZ01000001">
    <property type="protein sequence ID" value="SUB56416.1"/>
    <property type="molecule type" value="Genomic_DNA"/>
</dbReference>
<dbReference type="Proteomes" id="UP000255517">
    <property type="component" value="Unassembled WGS sequence"/>
</dbReference>
<feature type="transmembrane region" description="Helical" evidence="1">
    <location>
        <begin position="45"/>
        <end position="67"/>
    </location>
</feature>
<keyword evidence="1" id="KW-0472">Membrane</keyword>
<reference evidence="3 4" key="1">
    <citation type="submission" date="2018-06" db="EMBL/GenBank/DDBJ databases">
        <authorList>
            <consortium name="Pathogen Informatics"/>
            <person name="Doyle S."/>
        </authorList>
    </citation>
    <scope>NUCLEOTIDE SEQUENCE [LARGE SCALE GENOMIC DNA]</scope>
    <source>
        <strain evidence="3 4">NCTC13149</strain>
    </source>
</reference>
<feature type="transmembrane region" description="Helical" evidence="1">
    <location>
        <begin position="182"/>
        <end position="201"/>
    </location>
</feature>
<dbReference type="OrthoDB" id="2661755at2"/>
<sequence>MLEGKRKYPEINASLFRWILGIFVCYGSLLVSSLIIFLFNIENLIIPALIMSFLSIMGALIIDKNILRKLFLFLNFKDVIFVFVGLIISFIFIIFASFAATYFKIGGEVNPIFGLLDKFSKSEFLISSAIQFIGEELMFVLPFLFVINKFKKTPKIIRVFLAVIISSLLFGALHIPTYNFNIVQALVLIGIVRTGITITYIFRKNLTVSYIVHFLYDWIIILMAIKYSPM</sequence>
<evidence type="ECO:0000256" key="1">
    <source>
        <dbReference type="SAM" id="Phobius"/>
    </source>
</evidence>
<feature type="transmembrane region" description="Helical" evidence="1">
    <location>
        <begin position="79"/>
        <end position="105"/>
    </location>
</feature>